<dbReference type="Gene3D" id="3.40.225.10">
    <property type="entry name" value="Class II aldolase/adducin N-terminal domain"/>
    <property type="match status" value="1"/>
</dbReference>
<keyword evidence="2" id="KW-1185">Reference proteome</keyword>
<gene>
    <name evidence="1" type="ORF">RS130_00750</name>
</gene>
<evidence type="ECO:0000313" key="1">
    <source>
        <dbReference type="EMBL" id="MDU0352640.1"/>
    </source>
</evidence>
<dbReference type="InterPro" id="IPR036409">
    <property type="entry name" value="Aldolase_II/adducin_N_sf"/>
</dbReference>
<sequence>MKALIYRSNILGDDQRITNTGGGNTSAKLINRPLAGEEVEVMAGKGSGGGKEHLSQNFLLCIWTNY</sequence>
<dbReference type="RefSeq" id="WP_316024349.1">
    <property type="nucleotide sequence ID" value="NZ_JAWDIO010000001.1"/>
</dbReference>
<reference evidence="1 2" key="1">
    <citation type="submission" date="2023-10" db="EMBL/GenBank/DDBJ databases">
        <title>Glaciecola aquimarina strain GGW-M5 nov., isolated from a coastal seawater.</title>
        <authorList>
            <person name="Bayburt H."/>
            <person name="Kim J.M."/>
            <person name="Choi B.J."/>
            <person name="Jeon C.O."/>
        </authorList>
    </citation>
    <scope>NUCLEOTIDE SEQUENCE [LARGE SCALE GENOMIC DNA]</scope>
    <source>
        <strain evidence="1 2">KCTC 32108</strain>
    </source>
</reference>
<dbReference type="Proteomes" id="UP001247805">
    <property type="component" value="Unassembled WGS sequence"/>
</dbReference>
<protein>
    <submittedName>
        <fullName evidence="1">Uncharacterized protein</fullName>
    </submittedName>
</protein>
<name>A0ABU3SRK8_9ALTE</name>
<dbReference type="EMBL" id="JAWDIO010000001">
    <property type="protein sequence ID" value="MDU0352640.1"/>
    <property type="molecule type" value="Genomic_DNA"/>
</dbReference>
<accession>A0ABU3SRK8</accession>
<comment type="caution">
    <text evidence="1">The sequence shown here is derived from an EMBL/GenBank/DDBJ whole genome shotgun (WGS) entry which is preliminary data.</text>
</comment>
<organism evidence="1 2">
    <name type="scientific">Paraglaciecola aquimarina</name>
    <dbReference type="NCBI Taxonomy" id="1235557"/>
    <lineage>
        <taxon>Bacteria</taxon>
        <taxon>Pseudomonadati</taxon>
        <taxon>Pseudomonadota</taxon>
        <taxon>Gammaproteobacteria</taxon>
        <taxon>Alteromonadales</taxon>
        <taxon>Alteromonadaceae</taxon>
        <taxon>Paraglaciecola</taxon>
    </lineage>
</organism>
<evidence type="ECO:0000313" key="2">
    <source>
        <dbReference type="Proteomes" id="UP001247805"/>
    </source>
</evidence>
<proteinExistence type="predicted"/>